<proteinExistence type="predicted"/>
<organism evidence="1 2">
    <name type="scientific">Ornithinimicrobium cerasi</name>
    <dbReference type="NCBI Taxonomy" id="2248773"/>
    <lineage>
        <taxon>Bacteria</taxon>
        <taxon>Bacillati</taxon>
        <taxon>Actinomycetota</taxon>
        <taxon>Actinomycetes</taxon>
        <taxon>Micrococcales</taxon>
        <taxon>Ornithinimicrobiaceae</taxon>
        <taxon>Ornithinimicrobium</taxon>
    </lineage>
</organism>
<dbReference type="Pfam" id="PF13671">
    <property type="entry name" value="AAA_33"/>
    <property type="match status" value="1"/>
</dbReference>
<keyword evidence="1" id="KW-0418">Kinase</keyword>
<dbReference type="Proteomes" id="UP000219688">
    <property type="component" value="Unassembled WGS sequence"/>
</dbReference>
<dbReference type="SUPFAM" id="SSF52540">
    <property type="entry name" value="P-loop containing nucleoside triphosphate hydrolases"/>
    <property type="match status" value="1"/>
</dbReference>
<dbReference type="GO" id="GO:0016301">
    <property type="term" value="F:kinase activity"/>
    <property type="evidence" value="ECO:0007669"/>
    <property type="project" value="UniProtKB-KW"/>
</dbReference>
<gene>
    <name evidence="1" type="ORF">SAMN05421879_10836</name>
</gene>
<keyword evidence="2" id="KW-1185">Reference proteome</keyword>
<dbReference type="AlphaFoldDB" id="A0A285VRQ5"/>
<sequence length="154" mass="17508">MIVCGLPGSGKTTAATRLARERGAVRLCADEWMQQLRMSLWDVEAREGVEQLQHRLALELLEVRCSVVVEWGTWARSQRDGLREDARARGALVELHFLDAPDDELWRRIATRGRERPPITREQVGTWRALFEVPTEAELASYDVAHPPVRPTPS</sequence>
<dbReference type="Gene3D" id="3.40.50.300">
    <property type="entry name" value="P-loop containing nucleotide triphosphate hydrolases"/>
    <property type="match status" value="1"/>
</dbReference>
<dbReference type="InterPro" id="IPR027417">
    <property type="entry name" value="P-loop_NTPase"/>
</dbReference>
<name>A0A285VRQ5_9MICO</name>
<dbReference type="EMBL" id="OBQK01000008">
    <property type="protein sequence ID" value="SOC56567.1"/>
    <property type="molecule type" value="Genomic_DNA"/>
</dbReference>
<evidence type="ECO:0000313" key="2">
    <source>
        <dbReference type="Proteomes" id="UP000219688"/>
    </source>
</evidence>
<evidence type="ECO:0000313" key="1">
    <source>
        <dbReference type="EMBL" id="SOC56567.1"/>
    </source>
</evidence>
<keyword evidence="1" id="KW-0808">Transferase</keyword>
<reference evidence="2" key="1">
    <citation type="submission" date="2017-08" db="EMBL/GenBank/DDBJ databases">
        <authorList>
            <person name="Varghese N."/>
            <person name="Submissions S."/>
        </authorList>
    </citation>
    <scope>NUCLEOTIDE SEQUENCE [LARGE SCALE GENOMIC DNA]</scope>
    <source>
        <strain evidence="2">USBA17B2</strain>
    </source>
</reference>
<protein>
    <submittedName>
        <fullName evidence="1">Predicted kinase</fullName>
    </submittedName>
</protein>
<accession>A0A285VRQ5</accession>